<gene>
    <name evidence="2" type="ORF">ATANTOWER_028966</name>
</gene>
<organism evidence="2 3">
    <name type="scientific">Ataeniobius toweri</name>
    <dbReference type="NCBI Taxonomy" id="208326"/>
    <lineage>
        <taxon>Eukaryota</taxon>
        <taxon>Metazoa</taxon>
        <taxon>Chordata</taxon>
        <taxon>Craniata</taxon>
        <taxon>Vertebrata</taxon>
        <taxon>Euteleostomi</taxon>
        <taxon>Actinopterygii</taxon>
        <taxon>Neopterygii</taxon>
        <taxon>Teleostei</taxon>
        <taxon>Neoteleostei</taxon>
        <taxon>Acanthomorphata</taxon>
        <taxon>Ovalentaria</taxon>
        <taxon>Atherinomorphae</taxon>
        <taxon>Cyprinodontiformes</taxon>
        <taxon>Goodeidae</taxon>
        <taxon>Ataeniobius</taxon>
    </lineage>
</organism>
<evidence type="ECO:0000313" key="3">
    <source>
        <dbReference type="Proteomes" id="UP001345963"/>
    </source>
</evidence>
<proteinExistence type="predicted"/>
<dbReference type="EMBL" id="JAHUTI010007387">
    <property type="protein sequence ID" value="MED6234406.1"/>
    <property type="molecule type" value="Genomic_DNA"/>
</dbReference>
<accession>A0ABU7A995</accession>
<feature type="compositionally biased region" description="Basic and acidic residues" evidence="1">
    <location>
        <begin position="71"/>
        <end position="85"/>
    </location>
</feature>
<keyword evidence="3" id="KW-1185">Reference proteome</keyword>
<dbReference type="PANTHER" id="PTHR33480">
    <property type="entry name" value="SET DOMAIN-CONTAINING PROTEIN-RELATED"/>
    <property type="match status" value="1"/>
</dbReference>
<feature type="compositionally biased region" description="Basic and acidic residues" evidence="1">
    <location>
        <begin position="38"/>
        <end position="47"/>
    </location>
</feature>
<evidence type="ECO:0000256" key="1">
    <source>
        <dbReference type="SAM" id="MobiDB-lite"/>
    </source>
</evidence>
<dbReference type="PANTHER" id="PTHR33480:SF5">
    <property type="entry name" value="SI:DKEY-51D8.9"/>
    <property type="match status" value="1"/>
</dbReference>
<comment type="caution">
    <text evidence="2">The sequence shown here is derived from an EMBL/GenBank/DDBJ whole genome shotgun (WGS) entry which is preliminary data.</text>
</comment>
<reference evidence="2 3" key="1">
    <citation type="submission" date="2021-07" db="EMBL/GenBank/DDBJ databases">
        <authorList>
            <person name="Palmer J.M."/>
        </authorList>
    </citation>
    <scope>NUCLEOTIDE SEQUENCE [LARGE SCALE GENOMIC DNA]</scope>
    <source>
        <strain evidence="2 3">AT_MEX2019</strain>
        <tissue evidence="2">Muscle</tissue>
    </source>
</reference>
<feature type="region of interest" description="Disordered" evidence="1">
    <location>
        <begin position="1"/>
        <end position="85"/>
    </location>
</feature>
<protein>
    <submittedName>
        <fullName evidence="2">Uncharacterized protein</fullName>
    </submittedName>
</protein>
<sequence>MIQSSFAGLDEASEDSEDEYIPETTGESTDSEASVELSLEKGPKDKTMSFSQNRSKFCRQGKSESSQTRSLESHDSRATTCEDERAPLEEESVYVAPVLKKEDGSRTYNKKHHCVYCGVFVQKMSRHLLRRHMDKIEVAKAYSLPKNSKQRRLQLDYLRNKGNFEHNTEVLESNQGKLIAWKQPKKKTEGEIFKHCLYCYGLFKKKAMWRHFRSCKFKPQDKSSKKGKTRVQALCAFAEPVPPKFSDSYWKFLSEMHQDEITVACKKDQCILDFGYRLFHKNESVVSQHQYIRQKLRELGRLLLEARNIASVKSIKDLIKPEKYVTVVAAARRLAGFNEESGNYQRPSLARKVGHDMHSLAMFIKTEGLKMKDKEAVQNAEEFAQLYQESWKYDIASQALTQLEQKKWNAPLLLPFTHDVQILHNHLLERQQECLHALKEEASQSSWKDLAKVTLAQVILFNRRRAGEVSRMHLSVYLSKDTSETHEDVNLALTALEQKLCSYFVRITIVGKRGRKVPVLLGPLMKESLDALTERREECGVLKENQYLFALPNSVHYLRGSDCIRQFVSECSGLKNPTALTSTKLRKHIATLSTVLNLKTTELDQLADFLGHNVAVHRKHYRLPEGTLQLAKISKVLLAMEQGRLGEYKGKSLDEIHLDVNGTNI</sequence>
<evidence type="ECO:0000313" key="2">
    <source>
        <dbReference type="EMBL" id="MED6234406.1"/>
    </source>
</evidence>
<dbReference type="Proteomes" id="UP001345963">
    <property type="component" value="Unassembled WGS sequence"/>
</dbReference>
<name>A0ABU7A995_9TELE</name>
<feature type="compositionally biased region" description="Acidic residues" evidence="1">
    <location>
        <begin position="11"/>
        <end position="21"/>
    </location>
</feature>